<accession>A0A3S1DIB0</accession>
<evidence type="ECO:0000259" key="1">
    <source>
        <dbReference type="Pfam" id="PF01636"/>
    </source>
</evidence>
<dbReference type="InterPro" id="IPR051678">
    <property type="entry name" value="AGP_Transferase"/>
</dbReference>
<dbReference type="InterPro" id="IPR002575">
    <property type="entry name" value="Aminoglycoside_PTrfase"/>
</dbReference>
<protein>
    <submittedName>
        <fullName evidence="2">Aminoglycoside phosphotransferase family protein</fullName>
    </submittedName>
</protein>
<sequence length="339" mass="39044">MSDVQYNLQFEKLCNTLELGEIIGVPEEISGGLLNRMYAVETTLGKYAIKALNPQIMLRPEAMQNYINAERIANIAAKKINALPAIHVNGTSIHEIEGQFYLVFHWVEGRSLKLQEINIYHCEKIGAILAEIHRSDYSKLELVHDFSDDVQLTAWRSYLQKGQENDSEWVKHLFEIIDDLDNWTVQANQSARLLAADSIISHRDLDPKNVMWHNDNPMIIDWEAAGFMNAMVEMIETAMYWSKNAEGNMDKEKFMAFIRGYKSIYGTLHADWKVIFDNGFIGKLGWLEYNLKRSLWIECTDEAEQQLGTAQVIGTIYELRGYADMIPELEEWIIQSSRA</sequence>
<dbReference type="PANTHER" id="PTHR21310">
    <property type="entry name" value="AMINOGLYCOSIDE PHOSPHOTRANSFERASE-RELATED-RELATED"/>
    <property type="match status" value="1"/>
</dbReference>
<proteinExistence type="predicted"/>
<dbReference type="Pfam" id="PF01636">
    <property type="entry name" value="APH"/>
    <property type="match status" value="1"/>
</dbReference>
<evidence type="ECO:0000313" key="3">
    <source>
        <dbReference type="Proteomes" id="UP000279446"/>
    </source>
</evidence>
<name>A0A3S1DIB0_9BACL</name>
<dbReference type="Proteomes" id="UP000279446">
    <property type="component" value="Unassembled WGS sequence"/>
</dbReference>
<dbReference type="AlphaFoldDB" id="A0A3S1DIB0"/>
<comment type="caution">
    <text evidence="2">The sequence shown here is derived from an EMBL/GenBank/DDBJ whole genome shotgun (WGS) entry which is preliminary data.</text>
</comment>
<organism evidence="2 3">
    <name type="scientific">Paenibacillus anaericanus</name>
    <dbReference type="NCBI Taxonomy" id="170367"/>
    <lineage>
        <taxon>Bacteria</taxon>
        <taxon>Bacillati</taxon>
        <taxon>Bacillota</taxon>
        <taxon>Bacilli</taxon>
        <taxon>Bacillales</taxon>
        <taxon>Paenibacillaceae</taxon>
        <taxon>Paenibacillus</taxon>
    </lineage>
</organism>
<feature type="domain" description="Aminoglycoside phosphotransferase" evidence="1">
    <location>
        <begin position="27"/>
        <end position="262"/>
    </location>
</feature>
<dbReference type="OrthoDB" id="2352890at2"/>
<reference evidence="2 3" key="1">
    <citation type="submission" date="2018-12" db="EMBL/GenBank/DDBJ databases">
        <authorList>
            <person name="Sun L."/>
            <person name="Chen Z."/>
        </authorList>
    </citation>
    <scope>NUCLEOTIDE SEQUENCE [LARGE SCALE GENOMIC DNA]</scope>
    <source>
        <strain evidence="2 3">DSM 15890</strain>
    </source>
</reference>
<gene>
    <name evidence="2" type="ORF">EJP82_14300</name>
</gene>
<dbReference type="Gene3D" id="3.90.1200.10">
    <property type="match status" value="1"/>
</dbReference>
<keyword evidence="2" id="KW-0808">Transferase</keyword>
<dbReference type="EMBL" id="RZNY01000011">
    <property type="protein sequence ID" value="RUT45467.1"/>
    <property type="molecule type" value="Genomic_DNA"/>
</dbReference>
<dbReference type="InterPro" id="IPR011009">
    <property type="entry name" value="Kinase-like_dom_sf"/>
</dbReference>
<dbReference type="RefSeq" id="WP_127192741.1">
    <property type="nucleotide sequence ID" value="NZ_RZNY01000011.1"/>
</dbReference>
<dbReference type="GO" id="GO:0016740">
    <property type="term" value="F:transferase activity"/>
    <property type="evidence" value="ECO:0007669"/>
    <property type="project" value="UniProtKB-KW"/>
</dbReference>
<dbReference type="PANTHER" id="PTHR21310:SF40">
    <property type="entry name" value="AMINOGLYCOSIDE PHOSPHOTRANSFERASE DOMAIN-CONTAINING PROTEIN-RELATED"/>
    <property type="match status" value="1"/>
</dbReference>
<dbReference type="SUPFAM" id="SSF56112">
    <property type="entry name" value="Protein kinase-like (PK-like)"/>
    <property type="match status" value="1"/>
</dbReference>
<keyword evidence="3" id="KW-1185">Reference proteome</keyword>
<evidence type="ECO:0000313" key="2">
    <source>
        <dbReference type="EMBL" id="RUT45467.1"/>
    </source>
</evidence>